<evidence type="ECO:0000313" key="3">
    <source>
        <dbReference type="Proteomes" id="UP000320811"/>
    </source>
</evidence>
<dbReference type="AlphaFoldDB" id="A0A561PR50"/>
<dbReference type="Proteomes" id="UP000320811">
    <property type="component" value="Unassembled WGS sequence"/>
</dbReference>
<keyword evidence="3" id="KW-1185">Reference proteome</keyword>
<organism evidence="2 3">
    <name type="scientific">Chitinophaga polysaccharea</name>
    <dbReference type="NCBI Taxonomy" id="1293035"/>
    <lineage>
        <taxon>Bacteria</taxon>
        <taxon>Pseudomonadati</taxon>
        <taxon>Bacteroidota</taxon>
        <taxon>Chitinophagia</taxon>
        <taxon>Chitinophagales</taxon>
        <taxon>Chitinophagaceae</taxon>
        <taxon>Chitinophaga</taxon>
    </lineage>
</organism>
<comment type="caution">
    <text evidence="2">The sequence shown here is derived from an EMBL/GenBank/DDBJ whole genome shotgun (WGS) entry which is preliminary data.</text>
</comment>
<dbReference type="Gene3D" id="3.60.40.10">
    <property type="entry name" value="PPM-type phosphatase domain"/>
    <property type="match status" value="1"/>
</dbReference>
<dbReference type="OrthoDB" id="963478at2"/>
<dbReference type="EMBL" id="VIWO01000004">
    <property type="protein sequence ID" value="TWF40592.1"/>
    <property type="molecule type" value="Genomic_DNA"/>
</dbReference>
<dbReference type="InterPro" id="IPR036457">
    <property type="entry name" value="PPM-type-like_dom_sf"/>
</dbReference>
<gene>
    <name evidence="2" type="ORF">FHW36_104275</name>
</gene>
<proteinExistence type="predicted"/>
<dbReference type="RefSeq" id="WP_145670583.1">
    <property type="nucleotide sequence ID" value="NZ_VIWO01000004.1"/>
</dbReference>
<feature type="domain" description="PPM-type phosphatase" evidence="1">
    <location>
        <begin position="188"/>
        <end position="434"/>
    </location>
</feature>
<evidence type="ECO:0000259" key="1">
    <source>
        <dbReference type="Pfam" id="PF13672"/>
    </source>
</evidence>
<accession>A0A561PR50</accession>
<dbReference type="InterPro" id="IPR001932">
    <property type="entry name" value="PPM-type_phosphatase-like_dom"/>
</dbReference>
<sequence length="469" mass="52983">MVELFLKQLLTEFNIAPGKASDNTVARLLHNAKINELTKSIIAAKKQAINIFYMYNETEAFKDTKILLPNAVSRKPYEYQFDLSCFPHIYIKEIRNLDKVGLSFDPASAKISGIPTSALSLDLQLFFTCGQEEEQLEEIKIIPFIVNADPKDLWLNKPSNKNDLFAKADSDKYAGTFLDKHIVVASQRGRSHAHEGLFRDDHFCTRKLPLDWEIIALADGAGSAKFSRQGSMMATTLIAESFHDEVLLTELSDRCIDYLTTAGTTTGQETSSAEEGQVLKHKSSIINILYKSVRSLHTTLGDFARQEGIQLKDLNTTLIFALVRKFDNGYLMLTFGVGDCPVSVITSDPDEVKLLNQLDIGEFGGGTRFVTMPEIFTNDMASRFAINRFDNFSRLVLMTDGIYDPKFVTENKLENKAAWDTFFADLDGQNEDNARVDFLRDERIEDQLLSWLNFWSKGNHDDRTLAIIY</sequence>
<name>A0A561PR50_9BACT</name>
<protein>
    <submittedName>
        <fullName evidence="2">Protein phosphatase 2C-like protein</fullName>
    </submittedName>
</protein>
<dbReference type="SUPFAM" id="SSF81606">
    <property type="entry name" value="PP2C-like"/>
    <property type="match status" value="1"/>
</dbReference>
<dbReference type="Pfam" id="PF13672">
    <property type="entry name" value="PP2C_2"/>
    <property type="match status" value="1"/>
</dbReference>
<evidence type="ECO:0000313" key="2">
    <source>
        <dbReference type="EMBL" id="TWF40592.1"/>
    </source>
</evidence>
<reference evidence="2 3" key="1">
    <citation type="submission" date="2019-06" db="EMBL/GenBank/DDBJ databases">
        <title>Sorghum-associated microbial communities from plants grown in Nebraska, USA.</title>
        <authorList>
            <person name="Schachtman D."/>
        </authorList>
    </citation>
    <scope>NUCLEOTIDE SEQUENCE [LARGE SCALE GENOMIC DNA]</scope>
    <source>
        <strain evidence="2 3">1209</strain>
    </source>
</reference>